<dbReference type="InterPro" id="IPR036890">
    <property type="entry name" value="HATPase_C_sf"/>
</dbReference>
<organism evidence="1 2">
    <name type="scientific">Mucilaginibacter panaciglaebae</name>
    <dbReference type="NCBI Taxonomy" id="502331"/>
    <lineage>
        <taxon>Bacteria</taxon>
        <taxon>Pseudomonadati</taxon>
        <taxon>Bacteroidota</taxon>
        <taxon>Sphingobacteriia</taxon>
        <taxon>Sphingobacteriales</taxon>
        <taxon>Sphingobacteriaceae</taxon>
        <taxon>Mucilaginibacter</taxon>
    </lineage>
</organism>
<dbReference type="Proteomes" id="UP001500841">
    <property type="component" value="Unassembled WGS sequence"/>
</dbReference>
<keyword evidence="2" id="KW-1185">Reference proteome</keyword>
<proteinExistence type="predicted"/>
<gene>
    <name evidence="1" type="ORF">GCM10022392_10600</name>
</gene>
<dbReference type="Gene3D" id="3.30.565.10">
    <property type="entry name" value="Histidine kinase-like ATPase, C-terminal domain"/>
    <property type="match status" value="1"/>
</dbReference>
<comment type="caution">
    <text evidence="1">The sequence shown here is derived from an EMBL/GenBank/DDBJ whole genome shotgun (WGS) entry which is preliminary data.</text>
</comment>
<dbReference type="EMBL" id="BAABCV010000003">
    <property type="protein sequence ID" value="GAA4090760.1"/>
    <property type="molecule type" value="Genomic_DNA"/>
</dbReference>
<accession>A0ABP7WL79</accession>
<dbReference type="SUPFAM" id="SSF55874">
    <property type="entry name" value="ATPase domain of HSP90 chaperone/DNA topoisomerase II/histidine kinase"/>
    <property type="match status" value="1"/>
</dbReference>
<reference evidence="2" key="1">
    <citation type="journal article" date="2019" name="Int. J. Syst. Evol. Microbiol.">
        <title>The Global Catalogue of Microorganisms (GCM) 10K type strain sequencing project: providing services to taxonomists for standard genome sequencing and annotation.</title>
        <authorList>
            <consortium name="The Broad Institute Genomics Platform"/>
            <consortium name="The Broad Institute Genome Sequencing Center for Infectious Disease"/>
            <person name="Wu L."/>
            <person name="Ma J."/>
        </authorList>
    </citation>
    <scope>NUCLEOTIDE SEQUENCE [LARGE SCALE GENOMIC DNA]</scope>
    <source>
        <strain evidence="2">JCM 17085</strain>
    </source>
</reference>
<name>A0ABP7WL79_9SPHI</name>
<evidence type="ECO:0000313" key="1">
    <source>
        <dbReference type="EMBL" id="GAA4090760.1"/>
    </source>
</evidence>
<sequence>MSKINIQGIVDNIKSQSNVYTPLVEAIVNSIHSISSSNEKNGEIEIVVKRENSLFENSVNNINGLEIHDNGSGFTRANRDSFDTLYSTHKKEDFRGKGFGRFMFLKYFSEVKIESIFKETDDKYYLRKFSFGNKDEMIVGETITPSDLNKNTTVVSLNYLNKAKHFDKELETIARKLIEKLLIFFINDDFTCPSITIRESDDSKRIILNNYLSGDNDIKLIKTKEFELLDSETKHTEKFTAKLFKIYFSTSGSKIILTADNREVTESSLHAYVPEFEDEFFDEITAGNKTVRKNYIIKSYVLGRYLDENVGLERESFNFDKEKADAFYQFSQADIELKVAQLTKEMFSEDVKLRAEKKKKRIFEYVNTEAPWHKTYINNVDLTPFAYNSANERIELELQKYKYDQEQETKKEIQFLINATEDNELSDRINKIMDKVTDMGKSDLTHYVCTRKVVLQVFEELRKRNETGKANLEKEIHSLIYPMNRDSTNTGYEEHNLWLLDERLVFSEYIASDRKISKEKDALGEPDLLIYDIKKSYRSGDNEFSNPLTIFEFKRPKRDAYKQDDDPILQVGKYLEKIRAGKYEMPEGIEQIKVNESTPVYAYIVCDLVDKIHEFAKIHQLTISPDQEGYFGYHNGYKMYVEMFSFKKLFKDATMRNKIFFKKLQIE</sequence>
<evidence type="ECO:0000313" key="2">
    <source>
        <dbReference type="Proteomes" id="UP001500841"/>
    </source>
</evidence>
<dbReference type="RefSeq" id="WP_345101516.1">
    <property type="nucleotide sequence ID" value="NZ_BAABCV010000003.1"/>
</dbReference>
<evidence type="ECO:0008006" key="3">
    <source>
        <dbReference type="Google" id="ProtNLM"/>
    </source>
</evidence>
<protein>
    <recommendedName>
        <fullName evidence="3">Histidine kinase/DNA gyrase B/HSP90-like ATPase</fullName>
    </recommendedName>
</protein>